<proteinExistence type="predicted"/>
<dbReference type="RefSeq" id="XP_028532905.1">
    <property type="nucleotide sequence ID" value="XM_028676414.1"/>
</dbReference>
<dbReference type="GO" id="GO:0046872">
    <property type="term" value="F:metal ion binding"/>
    <property type="evidence" value="ECO:0007669"/>
    <property type="project" value="UniProtKB-KW"/>
</dbReference>
<dbReference type="Proteomes" id="UP000220158">
    <property type="component" value="Chromosome 8"/>
</dbReference>
<keyword evidence="1" id="KW-0001">2Fe-2S</keyword>
<protein>
    <submittedName>
        <fullName evidence="7">CDGSH iron-sulfur domain-containing protein, putative</fullName>
    </submittedName>
</protein>
<feature type="domain" description="Iron-binding zinc finger CDGSH type" evidence="6">
    <location>
        <begin position="27"/>
        <end position="62"/>
    </location>
</feature>
<dbReference type="Pfam" id="PF09360">
    <property type="entry name" value="zf-CDGSH"/>
    <property type="match status" value="1"/>
</dbReference>
<keyword evidence="3" id="KW-0408">Iron</keyword>
<dbReference type="Gene3D" id="3.40.5.90">
    <property type="entry name" value="CDGSH iron-sulfur domain, mitoNEET-type"/>
    <property type="match status" value="1"/>
</dbReference>
<dbReference type="GO" id="GO:0005737">
    <property type="term" value="C:cytoplasm"/>
    <property type="evidence" value="ECO:0007669"/>
    <property type="project" value="UniProtKB-ARBA"/>
</dbReference>
<reference evidence="7 8" key="1">
    <citation type="submission" date="2015-04" db="EMBL/GenBank/DDBJ databases">
        <authorList>
            <consortium name="Pathogen Informatics"/>
        </authorList>
    </citation>
    <scope>NUCLEOTIDE SEQUENCE [LARGE SCALE GENOMIC DNA]</scope>
    <source>
        <strain evidence="7 8">SGS1</strain>
    </source>
</reference>
<evidence type="ECO:0000313" key="7">
    <source>
        <dbReference type="EMBL" id="CRG99900.1"/>
    </source>
</evidence>
<dbReference type="SMART" id="SM00704">
    <property type="entry name" value="ZnF_CDGSH"/>
    <property type="match status" value="1"/>
</dbReference>
<sequence>MSDPLEYLNEINFNTKKFPQYTHLIETCPSEHENEKTIRICRCWQSGKFPYCDDTHKIFIENGDNVGPYVAKLTSYKLSDEEKLKKKKYNEKYIKINNKIPYEKSTKLNFKLNYSYVNQKLKKPIFLSFFVLTSAILYTQKDQVTNMYSTH</sequence>
<evidence type="ECO:0000256" key="5">
    <source>
        <dbReference type="ARBA" id="ARBA00034078"/>
    </source>
</evidence>
<dbReference type="GO" id="GO:0051537">
    <property type="term" value="F:2 iron, 2 sulfur cluster binding"/>
    <property type="evidence" value="ECO:0007669"/>
    <property type="project" value="UniProtKB-KW"/>
</dbReference>
<evidence type="ECO:0000259" key="6">
    <source>
        <dbReference type="SMART" id="SM00704"/>
    </source>
</evidence>
<dbReference type="KEGG" id="prel:PRELSG_0833000"/>
<accession>A0A1J1H4Q0</accession>
<keyword evidence="2" id="KW-0479">Metal-binding</keyword>
<name>A0A1J1H4Q0_PLARL</name>
<dbReference type="VEuPathDB" id="PlasmoDB:PRELSG_0833000"/>
<keyword evidence="4" id="KW-0411">Iron-sulfur</keyword>
<dbReference type="InterPro" id="IPR018967">
    <property type="entry name" value="FeS-contain_CDGSH-typ"/>
</dbReference>
<dbReference type="AlphaFoldDB" id="A0A1J1H4Q0"/>
<organism evidence="7 8">
    <name type="scientific">Plasmodium relictum</name>
    <dbReference type="NCBI Taxonomy" id="85471"/>
    <lineage>
        <taxon>Eukaryota</taxon>
        <taxon>Sar</taxon>
        <taxon>Alveolata</taxon>
        <taxon>Apicomplexa</taxon>
        <taxon>Aconoidasida</taxon>
        <taxon>Haemosporida</taxon>
        <taxon>Plasmodiidae</taxon>
        <taxon>Plasmodium</taxon>
        <taxon>Plasmodium (Haemamoeba)</taxon>
    </lineage>
</organism>
<evidence type="ECO:0000256" key="3">
    <source>
        <dbReference type="ARBA" id="ARBA00023004"/>
    </source>
</evidence>
<evidence type="ECO:0000256" key="1">
    <source>
        <dbReference type="ARBA" id="ARBA00022714"/>
    </source>
</evidence>
<dbReference type="GeneID" id="39736006"/>
<gene>
    <name evidence="7" type="ORF">PRELSG_0833000</name>
</gene>
<dbReference type="EMBL" id="LN835303">
    <property type="protein sequence ID" value="CRG99900.1"/>
    <property type="molecule type" value="Genomic_DNA"/>
</dbReference>
<comment type="cofactor">
    <cofactor evidence="5">
        <name>[2Fe-2S] cluster</name>
        <dbReference type="ChEBI" id="CHEBI:190135"/>
    </cofactor>
</comment>
<keyword evidence="8" id="KW-1185">Reference proteome</keyword>
<evidence type="ECO:0000313" key="8">
    <source>
        <dbReference type="Proteomes" id="UP000220158"/>
    </source>
</evidence>
<dbReference type="InterPro" id="IPR042216">
    <property type="entry name" value="MitoNEET_CISD"/>
</dbReference>
<evidence type="ECO:0000256" key="4">
    <source>
        <dbReference type="ARBA" id="ARBA00023014"/>
    </source>
</evidence>
<evidence type="ECO:0000256" key="2">
    <source>
        <dbReference type="ARBA" id="ARBA00022723"/>
    </source>
</evidence>
<dbReference type="OrthoDB" id="449252at2759"/>